<keyword evidence="12" id="KW-1185">Reference proteome</keyword>
<sequence length="252" mass="27841">MNTSKEAFIKLALQCNALKFGEFTLKSGRISPYFFNAGLFYQGDALRRLGIFYANVLMQNKVDFQHLFGPAYKGLPLATATAIALASLNITTTVTFNRKEAKDHGEGGHLIGAPLSGKTVIIDDVITAGTAFREAQQLIKENGGQLTTVIIALDRCERGLSHQSAIQDIQQQGIQVFSILTLFDLIDYLKNKKNIKKLKNCSLIKNNTVINIKFSLSCKLLFSSAIFNGKNTYSPSAEYVYMVDFKCCLSSE</sequence>
<dbReference type="AlphaFoldDB" id="W0BFG2"/>
<evidence type="ECO:0000256" key="9">
    <source>
        <dbReference type="HAMAP-Rule" id="MF_01208"/>
    </source>
</evidence>
<comment type="subunit">
    <text evidence="4 9">Homodimer.</text>
</comment>
<dbReference type="EMBL" id="CP004006">
    <property type="protein sequence ID" value="AHE67426.1"/>
    <property type="molecule type" value="Genomic_DNA"/>
</dbReference>
<feature type="binding site" evidence="9">
    <location>
        <position position="155"/>
    </location>
    <ligand>
        <name>orotate</name>
        <dbReference type="ChEBI" id="CHEBI:30839"/>
    </ligand>
</feature>
<evidence type="ECO:0000256" key="2">
    <source>
        <dbReference type="ARBA" id="ARBA00004889"/>
    </source>
</evidence>
<reference evidence="11 12" key="1">
    <citation type="journal article" date="2013" name="Int. J. Med. Microbiol.">
        <title>Legionella oakridgensis ATCC 33761 genome sequence and phenotypic characterization reveals its replication capacity in amoebae.</title>
        <authorList>
            <person name="Brzuszkiewicz E."/>
            <person name="Schulz T."/>
            <person name="Rydzewski K."/>
            <person name="Daniel R."/>
            <person name="Gillmaier N."/>
            <person name="Dittmann C."/>
            <person name="Holland G."/>
            <person name="Schunder E."/>
            <person name="Lautner M."/>
            <person name="Eisenreich W."/>
            <person name="Luck C."/>
            <person name="Heuner K."/>
        </authorList>
    </citation>
    <scope>NUCLEOTIDE SEQUENCE [LARGE SCALE GENOMIC DNA]</scope>
    <source>
        <strain>OR-10</strain>
        <strain evidence="12">ATCC 33761</strain>
    </source>
</reference>
<comment type="pathway">
    <text evidence="2 9">Pyrimidine metabolism; UMP biosynthesis via de novo pathway; UMP from orotate: step 1/2.</text>
</comment>
<comment type="cofactor">
    <cofactor evidence="9">
        <name>Mg(2+)</name>
        <dbReference type="ChEBI" id="CHEBI:18420"/>
    </cofactor>
</comment>
<comment type="catalytic activity">
    <reaction evidence="9">
        <text>orotidine 5'-phosphate + diphosphate = orotate + 5-phospho-alpha-D-ribose 1-diphosphate</text>
        <dbReference type="Rhea" id="RHEA:10380"/>
        <dbReference type="ChEBI" id="CHEBI:30839"/>
        <dbReference type="ChEBI" id="CHEBI:33019"/>
        <dbReference type="ChEBI" id="CHEBI:57538"/>
        <dbReference type="ChEBI" id="CHEBI:58017"/>
        <dbReference type="EC" id="2.4.2.10"/>
    </reaction>
</comment>
<dbReference type="HOGENOM" id="CLU_074878_0_1_6"/>
<feature type="binding site" evidence="9">
    <location>
        <position position="104"/>
    </location>
    <ligand>
        <name>5-phospho-alpha-D-ribose 1-diphosphate</name>
        <dbReference type="ChEBI" id="CHEBI:58017"/>
        <note>ligand shared between dimeric partners</note>
    </ligand>
</feature>
<name>W0BFG2_9GAMM</name>
<evidence type="ECO:0000313" key="11">
    <source>
        <dbReference type="EMBL" id="AHE67426.1"/>
    </source>
</evidence>
<gene>
    <name evidence="9" type="primary">pyrE</name>
    <name evidence="11" type="ORF">Loa_01879</name>
</gene>
<dbReference type="GO" id="GO:0000287">
    <property type="term" value="F:magnesium ion binding"/>
    <property type="evidence" value="ECO:0007669"/>
    <property type="project" value="UniProtKB-UniRule"/>
</dbReference>
<evidence type="ECO:0000256" key="8">
    <source>
        <dbReference type="ARBA" id="ARBA00022975"/>
    </source>
</evidence>
<evidence type="ECO:0000256" key="6">
    <source>
        <dbReference type="ARBA" id="ARBA00022676"/>
    </source>
</evidence>
<accession>W0BFG2</accession>
<feature type="binding site" evidence="9">
    <location>
        <position position="98"/>
    </location>
    <ligand>
        <name>5-phospho-alpha-D-ribose 1-diphosphate</name>
        <dbReference type="ChEBI" id="CHEBI:58017"/>
        <note>ligand shared between dimeric partners</note>
    </ligand>
</feature>
<keyword evidence="7 9" id="KW-0808">Transferase</keyword>
<dbReference type="Gene3D" id="3.40.50.2020">
    <property type="match status" value="1"/>
</dbReference>
<feature type="domain" description="Phosphoribosyltransferase" evidence="10">
    <location>
        <begin position="61"/>
        <end position="153"/>
    </location>
</feature>
<evidence type="ECO:0000256" key="5">
    <source>
        <dbReference type="ARBA" id="ARBA00011971"/>
    </source>
</evidence>
<feature type="binding site" description="in other chain" evidence="9">
    <location>
        <begin position="123"/>
        <end position="131"/>
    </location>
    <ligand>
        <name>5-phospho-alpha-D-ribose 1-diphosphate</name>
        <dbReference type="ChEBI" id="CHEBI:58017"/>
        <note>ligand shared between dimeric partners</note>
    </ligand>
</feature>
<dbReference type="GO" id="GO:0006207">
    <property type="term" value="P:'de novo' pyrimidine nucleobase biosynthetic process"/>
    <property type="evidence" value="ECO:0007669"/>
    <property type="project" value="TreeGrafter"/>
</dbReference>
<evidence type="ECO:0000256" key="7">
    <source>
        <dbReference type="ARBA" id="ARBA00022679"/>
    </source>
</evidence>
<dbReference type="GO" id="GO:0044205">
    <property type="term" value="P:'de novo' UMP biosynthetic process"/>
    <property type="evidence" value="ECO:0007669"/>
    <property type="project" value="UniProtKB-UniRule"/>
</dbReference>
<feature type="binding site" evidence="9">
    <location>
        <position position="127"/>
    </location>
    <ligand>
        <name>orotate</name>
        <dbReference type="ChEBI" id="CHEBI:30839"/>
    </ligand>
</feature>
<dbReference type="eggNOG" id="COG0461">
    <property type="taxonomic scope" value="Bacteria"/>
</dbReference>
<feature type="binding site" description="in other chain" evidence="9">
    <location>
        <position position="26"/>
    </location>
    <ligand>
        <name>5-phospho-alpha-D-ribose 1-diphosphate</name>
        <dbReference type="ChEBI" id="CHEBI:58017"/>
        <note>ligand shared between dimeric partners</note>
    </ligand>
</feature>
<organism evidence="11 12">
    <name type="scientific">Legionella oakridgensis ATCC 33761 = DSM 21215</name>
    <dbReference type="NCBI Taxonomy" id="1268635"/>
    <lineage>
        <taxon>Bacteria</taxon>
        <taxon>Pseudomonadati</taxon>
        <taxon>Pseudomonadota</taxon>
        <taxon>Gammaproteobacteria</taxon>
        <taxon>Legionellales</taxon>
        <taxon>Legionellaceae</taxon>
        <taxon>Legionella</taxon>
    </lineage>
</organism>
<dbReference type="GO" id="GO:0046132">
    <property type="term" value="P:pyrimidine ribonucleoside biosynthetic process"/>
    <property type="evidence" value="ECO:0007669"/>
    <property type="project" value="TreeGrafter"/>
</dbReference>
<dbReference type="KEGG" id="lok:Loa_01879"/>
<proteinExistence type="inferred from homology"/>
<dbReference type="CDD" id="cd06223">
    <property type="entry name" value="PRTases_typeI"/>
    <property type="match status" value="1"/>
</dbReference>
<keyword evidence="6 9" id="KW-0328">Glycosyltransferase</keyword>
<evidence type="ECO:0000256" key="4">
    <source>
        <dbReference type="ARBA" id="ARBA00011738"/>
    </source>
</evidence>
<dbReference type="Proteomes" id="UP000018838">
    <property type="component" value="Chromosome"/>
</dbReference>
<evidence type="ECO:0000256" key="3">
    <source>
        <dbReference type="ARBA" id="ARBA00006340"/>
    </source>
</evidence>
<dbReference type="HAMAP" id="MF_01208">
    <property type="entry name" value="PyrE"/>
    <property type="match status" value="1"/>
</dbReference>
<evidence type="ECO:0000256" key="1">
    <source>
        <dbReference type="ARBA" id="ARBA00003769"/>
    </source>
</evidence>
<dbReference type="GO" id="GO:0004588">
    <property type="term" value="F:orotate phosphoribosyltransferase activity"/>
    <property type="evidence" value="ECO:0007669"/>
    <property type="project" value="UniProtKB-UniRule"/>
</dbReference>
<dbReference type="PATRIC" id="fig|1268635.3.peg.1915"/>
<dbReference type="InterPro" id="IPR023031">
    <property type="entry name" value="OPRT"/>
</dbReference>
<keyword evidence="9" id="KW-0460">Magnesium</keyword>
<protein>
    <recommendedName>
        <fullName evidence="5 9">Orotate phosphoribosyltransferase</fullName>
        <shortName evidence="9">OPRT</shortName>
        <shortName evidence="9">OPRTase</shortName>
        <ecNumber evidence="5 9">2.4.2.10</ecNumber>
    </recommendedName>
</protein>
<comment type="similarity">
    <text evidence="3 9">Belongs to the purine/pyrimidine phosphoribosyltransferase family. PyrE subfamily.</text>
</comment>
<dbReference type="FunFam" id="3.40.50.2020:FF:000008">
    <property type="entry name" value="Orotate phosphoribosyltransferase"/>
    <property type="match status" value="1"/>
</dbReference>
<feature type="binding site" description="in other chain" evidence="9">
    <location>
        <position position="99"/>
    </location>
    <ligand>
        <name>5-phospho-alpha-D-ribose 1-diphosphate</name>
        <dbReference type="ChEBI" id="CHEBI:58017"/>
        <note>ligand shared between dimeric partners</note>
    </ligand>
</feature>
<feature type="binding site" evidence="9">
    <location>
        <begin position="34"/>
        <end position="35"/>
    </location>
    <ligand>
        <name>orotate</name>
        <dbReference type="ChEBI" id="CHEBI:30839"/>
    </ligand>
</feature>
<evidence type="ECO:0000259" key="10">
    <source>
        <dbReference type="Pfam" id="PF00156"/>
    </source>
</evidence>
<feature type="binding site" evidence="9">
    <location>
        <position position="102"/>
    </location>
    <ligand>
        <name>5-phospho-alpha-D-ribose 1-diphosphate</name>
        <dbReference type="ChEBI" id="CHEBI:58017"/>
        <note>ligand shared between dimeric partners</note>
    </ligand>
</feature>
<dbReference type="GO" id="GO:0005737">
    <property type="term" value="C:cytoplasm"/>
    <property type="evidence" value="ECO:0007669"/>
    <property type="project" value="TreeGrafter"/>
</dbReference>
<dbReference type="STRING" id="1268635.Loa_01879"/>
<dbReference type="EC" id="2.4.2.10" evidence="5 9"/>
<dbReference type="Pfam" id="PF00156">
    <property type="entry name" value="Pribosyltran"/>
    <property type="match status" value="1"/>
</dbReference>
<dbReference type="NCBIfam" id="TIGR00336">
    <property type="entry name" value="pyrE"/>
    <property type="match status" value="1"/>
</dbReference>
<feature type="binding site" description="in other chain" evidence="9">
    <location>
        <begin position="72"/>
        <end position="73"/>
    </location>
    <ligand>
        <name>5-phospho-alpha-D-ribose 1-diphosphate</name>
        <dbReference type="ChEBI" id="CHEBI:58017"/>
        <note>ligand shared between dimeric partners</note>
    </ligand>
</feature>
<dbReference type="InterPro" id="IPR000836">
    <property type="entry name" value="PRTase_dom"/>
</dbReference>
<dbReference type="PANTHER" id="PTHR46683:SF1">
    <property type="entry name" value="OROTATE PHOSPHORIBOSYLTRANSFERASE 1-RELATED"/>
    <property type="match status" value="1"/>
</dbReference>
<dbReference type="InterPro" id="IPR029057">
    <property type="entry name" value="PRTase-like"/>
</dbReference>
<dbReference type="PANTHER" id="PTHR46683">
    <property type="entry name" value="OROTATE PHOSPHORIBOSYLTRANSFERASE 1-RELATED"/>
    <property type="match status" value="1"/>
</dbReference>
<keyword evidence="8 9" id="KW-0665">Pyrimidine biosynthesis</keyword>
<evidence type="ECO:0000313" key="12">
    <source>
        <dbReference type="Proteomes" id="UP000018838"/>
    </source>
</evidence>
<dbReference type="SUPFAM" id="SSF53271">
    <property type="entry name" value="PRTase-like"/>
    <property type="match status" value="1"/>
</dbReference>
<comment type="function">
    <text evidence="1 9">Catalyzes the transfer of a ribosyl phosphate group from 5-phosphoribose 1-diphosphate to orotate, leading to the formation of orotidine monophosphate (OMP).</text>
</comment>
<dbReference type="InterPro" id="IPR004467">
    <property type="entry name" value="Or_phspho_trans_dom"/>
</dbReference>
<dbReference type="UniPathway" id="UPA00070">
    <property type="reaction ID" value="UER00119"/>
</dbReference>